<comment type="caution">
    <text evidence="7">Lacks conserved residue(s) required for the propagation of feature annotation.</text>
</comment>
<evidence type="ECO:0000256" key="7">
    <source>
        <dbReference type="HAMAP-Rule" id="MF_00090"/>
    </source>
</evidence>
<dbReference type="GO" id="GO:0004719">
    <property type="term" value="F:protein-L-isoaspartate (D-aspartate) O-methyltransferase activity"/>
    <property type="evidence" value="ECO:0007669"/>
    <property type="project" value="UniProtKB-EC"/>
</dbReference>
<comment type="function">
    <text evidence="7">Catalyzes the methyl esterification of L-isoaspartyl residues in peptides and proteins that result from spontaneous decomposition of normal L-aspartyl and L-asparaginyl residues. It plays a role in the repair and/or degradation of damaged proteins.</text>
</comment>
<dbReference type="RefSeq" id="WP_277859688.1">
    <property type="nucleotide sequence ID" value="NZ_JARRAG010000001.1"/>
</dbReference>
<evidence type="ECO:0000256" key="5">
    <source>
        <dbReference type="ARBA" id="ARBA00022679"/>
    </source>
</evidence>
<dbReference type="HAMAP" id="MF_00090">
    <property type="entry name" value="PIMT"/>
    <property type="match status" value="1"/>
</dbReference>
<dbReference type="GO" id="GO:0032259">
    <property type="term" value="P:methylation"/>
    <property type="evidence" value="ECO:0007669"/>
    <property type="project" value="UniProtKB-KW"/>
</dbReference>
<evidence type="ECO:0000313" key="9">
    <source>
        <dbReference type="EMBL" id="MDG3003335.1"/>
    </source>
</evidence>
<evidence type="ECO:0000256" key="4">
    <source>
        <dbReference type="ARBA" id="ARBA00022603"/>
    </source>
</evidence>
<dbReference type="EC" id="2.1.1.77" evidence="7"/>
<comment type="caution">
    <text evidence="9">The sequence shown here is derived from an EMBL/GenBank/DDBJ whole genome shotgun (WGS) entry which is preliminary data.</text>
</comment>
<evidence type="ECO:0000256" key="3">
    <source>
        <dbReference type="ARBA" id="ARBA00022490"/>
    </source>
</evidence>
<organism evidence="9 10">
    <name type="scientific">Paludisphaera mucosa</name>
    <dbReference type="NCBI Taxonomy" id="3030827"/>
    <lineage>
        <taxon>Bacteria</taxon>
        <taxon>Pseudomonadati</taxon>
        <taxon>Planctomycetota</taxon>
        <taxon>Planctomycetia</taxon>
        <taxon>Isosphaerales</taxon>
        <taxon>Isosphaeraceae</taxon>
        <taxon>Paludisphaera</taxon>
    </lineage>
</organism>
<dbReference type="PANTHER" id="PTHR11579">
    <property type="entry name" value="PROTEIN-L-ISOASPARTATE O-METHYLTRANSFERASE"/>
    <property type="match status" value="1"/>
</dbReference>
<evidence type="ECO:0000256" key="6">
    <source>
        <dbReference type="ARBA" id="ARBA00022691"/>
    </source>
</evidence>
<evidence type="ECO:0000256" key="8">
    <source>
        <dbReference type="SAM" id="MobiDB-lite"/>
    </source>
</evidence>
<keyword evidence="4 7" id="KW-0489">Methyltransferase</keyword>
<evidence type="ECO:0000313" key="10">
    <source>
        <dbReference type="Proteomes" id="UP001216907"/>
    </source>
</evidence>
<proteinExistence type="inferred from homology"/>
<sequence>MKRRPRAVAPPSLIRILTALLLVYAGIAIRAQDAAKAKPAATEDPTARPRARMVQRHLAENGIKDPRVLDAFRTVPRHKFLPPGSNRQAYDDESIPIGEGQTITPPYDVAFMTEVLDPKPTDKIYEVGTGSGYQSAILSRLAKEVYSVEIHAPLGERAARVHKELGYTNIHTKVGDGYEGWPDAAPFDAIIVTCAPQLIPQPLVDQLKEGGRMVIPLGDRFTQSVHLVVKRNGKLIDKELKPTLFVPMTGKALKETAAPRAKADASAPAAAPAPKANR</sequence>
<feature type="region of interest" description="Disordered" evidence="8">
    <location>
        <begin position="256"/>
        <end position="278"/>
    </location>
</feature>
<comment type="catalytic activity">
    <reaction evidence="7">
        <text>[protein]-L-isoaspartate + S-adenosyl-L-methionine = [protein]-L-isoaspartate alpha-methyl ester + S-adenosyl-L-homocysteine</text>
        <dbReference type="Rhea" id="RHEA:12705"/>
        <dbReference type="Rhea" id="RHEA-COMP:12143"/>
        <dbReference type="Rhea" id="RHEA-COMP:12144"/>
        <dbReference type="ChEBI" id="CHEBI:57856"/>
        <dbReference type="ChEBI" id="CHEBI:59789"/>
        <dbReference type="ChEBI" id="CHEBI:90596"/>
        <dbReference type="ChEBI" id="CHEBI:90598"/>
        <dbReference type="EC" id="2.1.1.77"/>
    </reaction>
</comment>
<dbReference type="Pfam" id="PF01135">
    <property type="entry name" value="PCMT"/>
    <property type="match status" value="1"/>
</dbReference>
<keyword evidence="6 7" id="KW-0949">S-adenosyl-L-methionine</keyword>
<name>A0ABT6F6Y1_9BACT</name>
<dbReference type="Gene3D" id="3.40.50.150">
    <property type="entry name" value="Vaccinia Virus protein VP39"/>
    <property type="match status" value="1"/>
</dbReference>
<keyword evidence="3 7" id="KW-0963">Cytoplasm</keyword>
<keyword evidence="5 7" id="KW-0808">Transferase</keyword>
<dbReference type="NCBIfam" id="NF001453">
    <property type="entry name" value="PRK00312.1"/>
    <property type="match status" value="1"/>
</dbReference>
<dbReference type="PANTHER" id="PTHR11579:SF0">
    <property type="entry name" value="PROTEIN-L-ISOASPARTATE(D-ASPARTATE) O-METHYLTRANSFERASE"/>
    <property type="match status" value="1"/>
</dbReference>
<accession>A0ABT6F6Y1</accession>
<comment type="subcellular location">
    <subcellularLocation>
        <location evidence="1 7">Cytoplasm</location>
    </subcellularLocation>
</comment>
<evidence type="ECO:0000256" key="1">
    <source>
        <dbReference type="ARBA" id="ARBA00004496"/>
    </source>
</evidence>
<dbReference type="SUPFAM" id="SSF53335">
    <property type="entry name" value="S-adenosyl-L-methionine-dependent methyltransferases"/>
    <property type="match status" value="1"/>
</dbReference>
<dbReference type="CDD" id="cd02440">
    <property type="entry name" value="AdoMet_MTases"/>
    <property type="match status" value="1"/>
</dbReference>
<keyword evidence="10" id="KW-1185">Reference proteome</keyword>
<gene>
    <name evidence="7" type="primary">pcm</name>
    <name evidence="9" type="ORF">PZE19_06125</name>
</gene>
<dbReference type="Proteomes" id="UP001216907">
    <property type="component" value="Unassembled WGS sequence"/>
</dbReference>
<dbReference type="NCBIfam" id="TIGR00080">
    <property type="entry name" value="pimt"/>
    <property type="match status" value="1"/>
</dbReference>
<reference evidence="9 10" key="1">
    <citation type="submission" date="2023-03" db="EMBL/GenBank/DDBJ databases">
        <title>Paludisphaera mucosa sp. nov. a novel planctomycete from northern fen.</title>
        <authorList>
            <person name="Ivanova A."/>
        </authorList>
    </citation>
    <scope>NUCLEOTIDE SEQUENCE [LARGE SCALE GENOMIC DNA]</scope>
    <source>
        <strain evidence="9 10">Pla2</strain>
    </source>
</reference>
<feature type="compositionally biased region" description="Low complexity" evidence="8">
    <location>
        <begin position="258"/>
        <end position="278"/>
    </location>
</feature>
<dbReference type="InterPro" id="IPR029063">
    <property type="entry name" value="SAM-dependent_MTases_sf"/>
</dbReference>
<dbReference type="InterPro" id="IPR000682">
    <property type="entry name" value="PCMT"/>
</dbReference>
<comment type="similarity">
    <text evidence="2 7">Belongs to the methyltransferase superfamily. L-isoaspartyl/D-aspartyl protein methyltransferase family.</text>
</comment>
<evidence type="ECO:0000256" key="2">
    <source>
        <dbReference type="ARBA" id="ARBA00005369"/>
    </source>
</evidence>
<protein>
    <recommendedName>
        <fullName evidence="7">Protein-L-isoaspartate O-methyltransferase</fullName>
        <ecNumber evidence="7">2.1.1.77</ecNumber>
    </recommendedName>
    <alternativeName>
        <fullName evidence="7">L-isoaspartyl protein carboxyl methyltransferase</fullName>
    </alternativeName>
    <alternativeName>
        <fullName evidence="7">Protein L-isoaspartyl methyltransferase</fullName>
    </alternativeName>
    <alternativeName>
        <fullName evidence="7">Protein-beta-aspartate methyltransferase</fullName>
        <shortName evidence="7">PIMT</shortName>
    </alternativeName>
</protein>
<dbReference type="EMBL" id="JARRAG010000001">
    <property type="protein sequence ID" value="MDG3003335.1"/>
    <property type="molecule type" value="Genomic_DNA"/>
</dbReference>
<dbReference type="PROSITE" id="PS01279">
    <property type="entry name" value="PCMT"/>
    <property type="match status" value="1"/>
</dbReference>